<evidence type="ECO:0008006" key="5">
    <source>
        <dbReference type="Google" id="ProtNLM"/>
    </source>
</evidence>
<dbReference type="SUPFAM" id="SSF53098">
    <property type="entry name" value="Ribonuclease H-like"/>
    <property type="match status" value="1"/>
</dbReference>
<dbReference type="PANTHER" id="PTHR46169">
    <property type="entry name" value="DNA REPLICATION-RELATED ELEMENT FACTOR, ISOFORM A"/>
    <property type="match status" value="1"/>
</dbReference>
<organism evidence="2">
    <name type="scientific">Puccinia triticina (isolate 1-1 / race 1 (BBBD))</name>
    <name type="common">Brown leaf rust fungus</name>
    <dbReference type="NCBI Taxonomy" id="630390"/>
    <lineage>
        <taxon>Eukaryota</taxon>
        <taxon>Fungi</taxon>
        <taxon>Dikarya</taxon>
        <taxon>Basidiomycota</taxon>
        <taxon>Pucciniomycotina</taxon>
        <taxon>Pucciniomycetes</taxon>
        <taxon>Pucciniales</taxon>
        <taxon>Pucciniaceae</taxon>
        <taxon>Puccinia</taxon>
    </lineage>
</organism>
<feature type="region of interest" description="Disordered" evidence="1">
    <location>
        <begin position="89"/>
        <end position="120"/>
    </location>
</feature>
<accession>A0A180GN78</accession>
<reference evidence="2" key="2">
    <citation type="submission" date="2016-05" db="EMBL/GenBank/DDBJ databases">
        <title>Comparative analysis highlights variable genome content of wheat rusts and divergence of the mating loci.</title>
        <authorList>
            <person name="Cuomo C.A."/>
            <person name="Bakkeren G."/>
            <person name="Szabo L."/>
            <person name="Khalil H."/>
            <person name="Joly D."/>
            <person name="Goldberg J."/>
            <person name="Young S."/>
            <person name="Zeng Q."/>
            <person name="Fellers J."/>
        </authorList>
    </citation>
    <scope>NUCLEOTIDE SEQUENCE [LARGE SCALE GENOMIC DNA]</scope>
    <source>
        <strain evidence="2">1-1 BBBD Race 1</strain>
    </source>
</reference>
<proteinExistence type="predicted"/>
<evidence type="ECO:0000313" key="2">
    <source>
        <dbReference type="EMBL" id="OAV94125.1"/>
    </source>
</evidence>
<sequence>MPLDFVRLSQSHTGEYLANTVQLVVKKFGIQEKICGVVSDNAKNNEVMVNKLKKLKWSRFKGDAQWIRCFAHVLNLIVQAILRPFGTQKKKKGATNGPGSISDPSESDDDEGTEGQIRTLPRGQNFSLPEYYLSDADSHSISDDDEAESLSEADIEQASNEDEDNCYTTETCKQTLAKFQMIAKKL</sequence>
<feature type="compositionally biased region" description="Acidic residues" evidence="1">
    <location>
        <begin position="143"/>
        <end position="165"/>
    </location>
</feature>
<dbReference type="InterPro" id="IPR052717">
    <property type="entry name" value="Vacuolar_transposase_reg"/>
</dbReference>
<dbReference type="STRING" id="630390.A0A180GN78"/>
<dbReference type="OrthoDB" id="3228311at2759"/>
<protein>
    <recommendedName>
        <fullName evidence="5">DUF659 domain-containing protein</fullName>
    </recommendedName>
</protein>
<dbReference type="GO" id="GO:0006357">
    <property type="term" value="P:regulation of transcription by RNA polymerase II"/>
    <property type="evidence" value="ECO:0007669"/>
    <property type="project" value="TreeGrafter"/>
</dbReference>
<reference evidence="3 4" key="3">
    <citation type="journal article" date="2017" name="G3 (Bethesda)">
        <title>Comparative analysis highlights variable genome content of wheat rusts and divergence of the mating loci.</title>
        <authorList>
            <person name="Cuomo C.A."/>
            <person name="Bakkeren G."/>
            <person name="Khalil H.B."/>
            <person name="Panwar V."/>
            <person name="Joly D."/>
            <person name="Linning R."/>
            <person name="Sakthikumar S."/>
            <person name="Song X."/>
            <person name="Adiconis X."/>
            <person name="Fan L."/>
            <person name="Goldberg J.M."/>
            <person name="Levin J.Z."/>
            <person name="Young S."/>
            <person name="Zeng Q."/>
            <person name="Anikster Y."/>
            <person name="Bruce M."/>
            <person name="Wang M."/>
            <person name="Yin C."/>
            <person name="McCallum B."/>
            <person name="Szabo L.J."/>
            <person name="Hulbert S."/>
            <person name="Chen X."/>
            <person name="Fellers J.P."/>
        </authorList>
    </citation>
    <scope>NUCLEOTIDE SEQUENCE</scope>
    <source>
        <strain evidence="3">isolate 1-1 / race 1 (BBBD)</strain>
        <strain evidence="4">Isolate 1-1 / race 1 (BBBD)</strain>
    </source>
</reference>
<dbReference type="EnsemblFungi" id="PTTG_27098-t43_1">
    <property type="protein sequence ID" value="PTTG_27098-t43_1-p1"/>
    <property type="gene ID" value="PTTG_27098"/>
</dbReference>
<dbReference type="GO" id="GO:0005634">
    <property type="term" value="C:nucleus"/>
    <property type="evidence" value="ECO:0007669"/>
    <property type="project" value="TreeGrafter"/>
</dbReference>
<evidence type="ECO:0000256" key="1">
    <source>
        <dbReference type="SAM" id="MobiDB-lite"/>
    </source>
</evidence>
<gene>
    <name evidence="2" type="ORF">PTTG_27098</name>
</gene>
<keyword evidence="4" id="KW-1185">Reference proteome</keyword>
<dbReference type="PANTHER" id="PTHR46169:SF15">
    <property type="entry name" value="INNER CENTROMERE PROTEIN A-LIKE ISOFORM X1-RELATED"/>
    <property type="match status" value="1"/>
</dbReference>
<dbReference type="AlphaFoldDB" id="A0A180GN78"/>
<name>A0A180GN78_PUCT1</name>
<evidence type="ECO:0000313" key="4">
    <source>
        <dbReference type="Proteomes" id="UP000005240"/>
    </source>
</evidence>
<reference evidence="2" key="1">
    <citation type="submission" date="2009-11" db="EMBL/GenBank/DDBJ databases">
        <authorList>
            <consortium name="The Broad Institute Genome Sequencing Platform"/>
            <person name="Ward D."/>
            <person name="Feldgarden M."/>
            <person name="Earl A."/>
            <person name="Young S.K."/>
            <person name="Zeng Q."/>
            <person name="Koehrsen M."/>
            <person name="Alvarado L."/>
            <person name="Berlin A."/>
            <person name="Bochicchio J."/>
            <person name="Borenstein D."/>
            <person name="Chapman S.B."/>
            <person name="Chen Z."/>
            <person name="Engels R."/>
            <person name="Freedman E."/>
            <person name="Gellesch M."/>
            <person name="Goldberg J."/>
            <person name="Griggs A."/>
            <person name="Gujja S."/>
            <person name="Heilman E."/>
            <person name="Heiman D."/>
            <person name="Hepburn T."/>
            <person name="Howarth C."/>
            <person name="Jen D."/>
            <person name="Larson L."/>
            <person name="Lewis B."/>
            <person name="Mehta T."/>
            <person name="Park D."/>
            <person name="Pearson M."/>
            <person name="Roberts A."/>
            <person name="Saif S."/>
            <person name="Shea T."/>
            <person name="Shenoy N."/>
            <person name="Sisk P."/>
            <person name="Stolte C."/>
            <person name="Sykes S."/>
            <person name="Thomson T."/>
            <person name="Walk T."/>
            <person name="White J."/>
            <person name="Yandava C."/>
            <person name="Izard J."/>
            <person name="Baranova O.V."/>
            <person name="Blanton J.M."/>
            <person name="Tanner A.C."/>
            <person name="Dewhirst F.E."/>
            <person name="Haas B."/>
            <person name="Nusbaum C."/>
            <person name="Birren B."/>
        </authorList>
    </citation>
    <scope>NUCLEOTIDE SEQUENCE [LARGE SCALE GENOMIC DNA]</scope>
    <source>
        <strain evidence="2">1-1 BBBD Race 1</strain>
    </source>
</reference>
<dbReference type="VEuPathDB" id="FungiDB:PTTG_27098"/>
<dbReference type="InterPro" id="IPR012337">
    <property type="entry name" value="RNaseH-like_sf"/>
</dbReference>
<reference evidence="3" key="4">
    <citation type="submission" date="2025-05" db="UniProtKB">
        <authorList>
            <consortium name="EnsemblFungi"/>
        </authorList>
    </citation>
    <scope>IDENTIFICATION</scope>
    <source>
        <strain evidence="3">isolate 1-1 / race 1 (BBBD)</strain>
    </source>
</reference>
<dbReference type="Proteomes" id="UP000005240">
    <property type="component" value="Unassembled WGS sequence"/>
</dbReference>
<dbReference type="EMBL" id="ADAS02000043">
    <property type="protein sequence ID" value="OAV94125.1"/>
    <property type="molecule type" value="Genomic_DNA"/>
</dbReference>
<evidence type="ECO:0000313" key="3">
    <source>
        <dbReference type="EnsemblFungi" id="PTTG_27098-t43_1-p1"/>
    </source>
</evidence>
<feature type="region of interest" description="Disordered" evidence="1">
    <location>
        <begin position="136"/>
        <end position="166"/>
    </location>
</feature>